<keyword evidence="3" id="KW-1185">Reference proteome</keyword>
<comment type="caution">
    <text evidence="2">The sequence shown here is derived from an EMBL/GenBank/DDBJ whole genome shotgun (WGS) entry which is preliminary data.</text>
</comment>
<dbReference type="RefSeq" id="WP_345714774.1">
    <property type="nucleotide sequence ID" value="NZ_BAABFP010000002.1"/>
</dbReference>
<keyword evidence="1" id="KW-0472">Membrane</keyword>
<feature type="transmembrane region" description="Helical" evidence="1">
    <location>
        <begin position="6"/>
        <end position="27"/>
    </location>
</feature>
<sequence length="147" mass="16396">MDGLIIPLEVVGLLLLLVVAAALAVVLRRRWLSRKVGTFDCSLRTTTGAHGKGWRLGIARYEADRIEWYPVFRFALRPQQVLRRGDLMVQERRTPAGVEAFSVMSGFVIVRCRRKGGYVELAMSEQSYTGFSSWLEAAPPGQNVSVA</sequence>
<name>A0ABW1JI70_9ACTN</name>
<evidence type="ECO:0000313" key="3">
    <source>
        <dbReference type="Proteomes" id="UP001596189"/>
    </source>
</evidence>
<dbReference type="Proteomes" id="UP001596189">
    <property type="component" value="Unassembled WGS sequence"/>
</dbReference>
<organism evidence="2 3">
    <name type="scientific">Angustibacter luteus</name>
    <dbReference type="NCBI Taxonomy" id="658456"/>
    <lineage>
        <taxon>Bacteria</taxon>
        <taxon>Bacillati</taxon>
        <taxon>Actinomycetota</taxon>
        <taxon>Actinomycetes</taxon>
        <taxon>Kineosporiales</taxon>
        <taxon>Kineosporiaceae</taxon>
    </lineage>
</organism>
<evidence type="ECO:0000256" key="1">
    <source>
        <dbReference type="SAM" id="Phobius"/>
    </source>
</evidence>
<gene>
    <name evidence="2" type="ORF">ACFQDO_15430</name>
</gene>
<keyword evidence="1" id="KW-0812">Transmembrane</keyword>
<keyword evidence="1" id="KW-1133">Transmembrane helix</keyword>
<accession>A0ABW1JI70</accession>
<dbReference type="InterPro" id="IPR019675">
    <property type="entry name" value="DUF2550"/>
</dbReference>
<dbReference type="EMBL" id="JBHSRD010000004">
    <property type="protein sequence ID" value="MFC6008529.1"/>
    <property type="molecule type" value="Genomic_DNA"/>
</dbReference>
<evidence type="ECO:0000313" key="2">
    <source>
        <dbReference type="EMBL" id="MFC6008529.1"/>
    </source>
</evidence>
<reference evidence="3" key="1">
    <citation type="journal article" date="2019" name="Int. J. Syst. Evol. Microbiol.">
        <title>The Global Catalogue of Microorganisms (GCM) 10K type strain sequencing project: providing services to taxonomists for standard genome sequencing and annotation.</title>
        <authorList>
            <consortium name="The Broad Institute Genomics Platform"/>
            <consortium name="The Broad Institute Genome Sequencing Center for Infectious Disease"/>
            <person name="Wu L."/>
            <person name="Ma J."/>
        </authorList>
    </citation>
    <scope>NUCLEOTIDE SEQUENCE [LARGE SCALE GENOMIC DNA]</scope>
    <source>
        <strain evidence="3">KACC 14249</strain>
    </source>
</reference>
<dbReference type="Pfam" id="PF10739">
    <property type="entry name" value="DUF2550"/>
    <property type="match status" value="1"/>
</dbReference>
<protein>
    <submittedName>
        <fullName evidence="2">DUF2550 domain-containing protein</fullName>
    </submittedName>
</protein>
<proteinExistence type="predicted"/>